<dbReference type="RefSeq" id="WP_019509888.1">
    <property type="nucleotide sequence ID" value="NC_023036.2"/>
</dbReference>
<dbReference type="InterPro" id="IPR009057">
    <property type="entry name" value="Homeodomain-like_sf"/>
</dbReference>
<evidence type="ECO:0000259" key="2">
    <source>
        <dbReference type="Pfam" id="PF00440"/>
    </source>
</evidence>
<evidence type="ECO:0000313" key="4">
    <source>
        <dbReference type="Proteomes" id="UP000018763"/>
    </source>
</evidence>
<organism evidence="3 4">
    <name type="scientific">Mycolicibacterium neoaurum VKM Ac-1815D</name>
    <dbReference type="NCBI Taxonomy" id="700508"/>
    <lineage>
        <taxon>Bacteria</taxon>
        <taxon>Bacillati</taxon>
        <taxon>Actinomycetota</taxon>
        <taxon>Actinomycetes</taxon>
        <taxon>Mycobacteriales</taxon>
        <taxon>Mycobacteriaceae</taxon>
        <taxon>Mycolicibacterium</taxon>
    </lineage>
</organism>
<dbReference type="EMBL" id="CP006936">
    <property type="protein sequence ID" value="AHC26045.1"/>
    <property type="molecule type" value="Genomic_DNA"/>
</dbReference>
<dbReference type="HOGENOM" id="CLU_095332_1_1_11"/>
<dbReference type="Gene3D" id="1.10.357.10">
    <property type="entry name" value="Tetracycline Repressor, domain 2"/>
    <property type="match status" value="1"/>
</dbReference>
<dbReference type="SUPFAM" id="SSF46689">
    <property type="entry name" value="Homeodomain-like"/>
    <property type="match status" value="1"/>
</dbReference>
<dbReference type="GO" id="GO:0003677">
    <property type="term" value="F:DNA binding"/>
    <property type="evidence" value="ECO:0007669"/>
    <property type="project" value="UniProtKB-KW"/>
</dbReference>
<dbReference type="AlphaFoldDB" id="V5XCA4"/>
<dbReference type="InterPro" id="IPR001647">
    <property type="entry name" value="HTH_TetR"/>
</dbReference>
<dbReference type="KEGG" id="mne:D174_16280"/>
<name>V5XCA4_MYCNE</name>
<protein>
    <submittedName>
        <fullName evidence="3">TetR family transcriptional regulator</fullName>
    </submittedName>
</protein>
<proteinExistence type="predicted"/>
<keyword evidence="4" id="KW-1185">Reference proteome</keyword>
<accession>V5XCA4</accession>
<dbReference type="Pfam" id="PF00440">
    <property type="entry name" value="TetR_N"/>
    <property type="match status" value="1"/>
</dbReference>
<feature type="domain" description="HTH tetR-type" evidence="2">
    <location>
        <begin position="8"/>
        <end position="44"/>
    </location>
</feature>
<sequence length="181" mass="20025">MTREDYVAVGLEVLGDRGHLGLKLAEVCRRLGVTSGSFYHYFDNWADYRRQLIGYWKVNGTLAQLKVICAEPDPRRRIEGLVEVALRLNHPAECAIRAWSRVDPEVAAIQSEVDRLRQQVVFDAALELGVDGIRAGRFADAALYLLVGYEQAALAPDLDGLEAIFRDLLTLIEGRAGLSGG</sequence>
<dbReference type="eggNOG" id="COG1309">
    <property type="taxonomic scope" value="Bacteria"/>
</dbReference>
<dbReference type="GeneID" id="43451029"/>
<reference evidence="3 4" key="1">
    <citation type="journal article" date="2014" name="Genome Announc.">
        <title>Complete Genome Sequence of Sterol-Transforming Mycobacterium neoaurum Strain VKM Ac-1815D.</title>
        <authorList>
            <person name="Shtratnikova V.Y."/>
            <person name="Bragin E.Y."/>
            <person name="Dovbnya D.V."/>
            <person name="Pekov Y.A."/>
            <person name="Schelkunov M.I."/>
            <person name="Strizhov N."/>
            <person name="Ivashina T.V."/>
            <person name="Ashapkin V.V."/>
            <person name="Donova M.V."/>
        </authorList>
    </citation>
    <scope>NUCLEOTIDE SEQUENCE [LARGE SCALE GENOMIC DNA]</scope>
    <source>
        <strain evidence="3 4">VKM Ac-1815D</strain>
    </source>
</reference>
<evidence type="ECO:0000256" key="1">
    <source>
        <dbReference type="ARBA" id="ARBA00023125"/>
    </source>
</evidence>
<dbReference type="Proteomes" id="UP000018763">
    <property type="component" value="Chromosome"/>
</dbReference>
<keyword evidence="1" id="KW-0238">DNA-binding</keyword>
<gene>
    <name evidence="3" type="ORF">D174_16280</name>
</gene>
<evidence type="ECO:0000313" key="3">
    <source>
        <dbReference type="EMBL" id="AHC26045.1"/>
    </source>
</evidence>